<accession>A0A0G3CDJ9</accession>
<dbReference type="PATRIC" id="fig|796385.3.peg.3763"/>
<name>A0A0G3CDJ9_METBA</name>
<dbReference type="RefSeq" id="WP_048177096.1">
    <property type="nucleotide sequence ID" value="NZ_CP008746.1"/>
</dbReference>
<dbReference type="AlphaFoldDB" id="A0A0G3CDJ9"/>
<reference evidence="1 2" key="2">
    <citation type="journal article" date="2015" name="Stand. Genomic Sci.">
        <title>The complete genome sequence of the rumen methanogen Methanosarcina barkeri CM1.</title>
        <authorList>
            <person name="Lambie S.C."/>
            <person name="Kelly W.J."/>
            <person name="Leahy S.C."/>
            <person name="Li D."/>
            <person name="Reilly K."/>
            <person name="McAllister T.A."/>
            <person name="Valle E.R."/>
            <person name="Attwood G.T."/>
            <person name="Altermann E."/>
        </authorList>
    </citation>
    <scope>NUCLEOTIDE SEQUENCE [LARGE SCALE GENOMIC DNA]</scope>
    <source>
        <strain evidence="1 2">CM1</strain>
    </source>
</reference>
<gene>
    <name evidence="1" type="ORF">MCM1_3080</name>
</gene>
<protein>
    <submittedName>
        <fullName evidence="1">Uncharacterized protein</fullName>
    </submittedName>
</protein>
<sequence>MRILKKTISVLVLVFFVASLTVGSASAGYCKNKCDCNKDKCCDWGCKDKCNHKDKCGCGCGCDYDFDFDAFFGGSFFGYDCFLGNGCFFGTGDSWIDGWNDYC</sequence>
<dbReference type="EMBL" id="CP008746">
    <property type="protein sequence ID" value="AKJ40071.1"/>
    <property type="molecule type" value="Genomic_DNA"/>
</dbReference>
<dbReference type="Proteomes" id="UP000035331">
    <property type="component" value="Chromosome"/>
</dbReference>
<proteinExistence type="predicted"/>
<dbReference type="GeneID" id="24886789"/>
<reference evidence="2" key="1">
    <citation type="submission" date="2014-06" db="EMBL/GenBank/DDBJ databases">
        <title>The complete genome sequence of Methanosarcina barkeri CM1.</title>
        <authorList>
            <consortium name="Pastoral Greenhouse Gas Research Consortium"/>
            <person name="Lambie S.C."/>
            <person name="Leahy S.C."/>
            <person name="Kelly W.J."/>
            <person name="Li D."/>
            <person name="Reilly K."/>
            <person name="Attwood G.T."/>
            <person name="Altermann E."/>
        </authorList>
    </citation>
    <scope>NUCLEOTIDE SEQUENCE [LARGE SCALE GENOMIC DNA]</scope>
    <source>
        <strain evidence="2">CM1</strain>
    </source>
</reference>
<evidence type="ECO:0000313" key="2">
    <source>
        <dbReference type="Proteomes" id="UP000035331"/>
    </source>
</evidence>
<evidence type="ECO:0000313" key="1">
    <source>
        <dbReference type="EMBL" id="AKJ40071.1"/>
    </source>
</evidence>
<organism evidence="1 2">
    <name type="scientific">Methanosarcina barkeri CM1</name>
    <dbReference type="NCBI Taxonomy" id="796385"/>
    <lineage>
        <taxon>Archaea</taxon>
        <taxon>Methanobacteriati</taxon>
        <taxon>Methanobacteriota</taxon>
        <taxon>Stenosarchaea group</taxon>
        <taxon>Methanomicrobia</taxon>
        <taxon>Methanosarcinales</taxon>
        <taxon>Methanosarcinaceae</taxon>
        <taxon>Methanosarcina</taxon>
    </lineage>
</organism>